<dbReference type="RefSeq" id="WP_089224204.1">
    <property type="nucleotide sequence ID" value="NZ_FZOF01000006.1"/>
</dbReference>
<accession>A0A239EZD0</accession>
<evidence type="ECO:0000313" key="1">
    <source>
        <dbReference type="EMBL" id="SNS49947.1"/>
    </source>
</evidence>
<evidence type="ECO:0000313" key="2">
    <source>
        <dbReference type="Proteomes" id="UP000198280"/>
    </source>
</evidence>
<protein>
    <submittedName>
        <fullName evidence="1">Uncharacterized protein</fullName>
    </submittedName>
</protein>
<dbReference type="OrthoDB" id="4283397at2"/>
<proteinExistence type="predicted"/>
<dbReference type="Proteomes" id="UP000198280">
    <property type="component" value="Unassembled WGS sequence"/>
</dbReference>
<reference evidence="1 2" key="1">
    <citation type="submission" date="2017-06" db="EMBL/GenBank/DDBJ databases">
        <authorList>
            <person name="Kim H.J."/>
            <person name="Triplett B.A."/>
        </authorList>
    </citation>
    <scope>NUCLEOTIDE SEQUENCE [LARGE SCALE GENOMIC DNA]</scope>
    <source>
        <strain evidence="1 2">CGMCC 4.1858</strain>
    </source>
</reference>
<gene>
    <name evidence="1" type="ORF">SAMN05216252_106230</name>
</gene>
<organism evidence="1 2">
    <name type="scientific">Actinacidiphila glaucinigra</name>
    <dbReference type="NCBI Taxonomy" id="235986"/>
    <lineage>
        <taxon>Bacteria</taxon>
        <taxon>Bacillati</taxon>
        <taxon>Actinomycetota</taxon>
        <taxon>Actinomycetes</taxon>
        <taxon>Kitasatosporales</taxon>
        <taxon>Streptomycetaceae</taxon>
        <taxon>Actinacidiphila</taxon>
    </lineage>
</organism>
<name>A0A239EZD0_9ACTN</name>
<sequence>MSEALATTEDGRLRARLVRDEHAENPRKDADTEVHVITIDTHLGQYPPVDPKGGPLAHIWRRLAWNQWKGIEAFTRYVAIMHGGIVLESGPDNGPRSLWYMTGEEMYHLDRGLLSEGYIEAEMQEYEAWLSGDVWTVVIEQTDDPEADEPEWEAVDTVSGFYGGPYARAQAREALRFYAARSAGTSS</sequence>
<dbReference type="EMBL" id="FZOF01000006">
    <property type="protein sequence ID" value="SNS49947.1"/>
    <property type="molecule type" value="Genomic_DNA"/>
</dbReference>
<dbReference type="AlphaFoldDB" id="A0A239EZD0"/>
<keyword evidence="2" id="KW-1185">Reference proteome</keyword>